<accession>A0A5D8Z8W0</accession>
<dbReference type="PIRSF" id="PIRSF016557">
    <property type="entry name" value="Caps_synth_CpsB"/>
    <property type="match status" value="1"/>
</dbReference>
<dbReference type="SUPFAM" id="SSF89550">
    <property type="entry name" value="PHP domain-like"/>
    <property type="match status" value="1"/>
</dbReference>
<evidence type="ECO:0000313" key="7">
    <source>
        <dbReference type="Proteomes" id="UP000323164"/>
    </source>
</evidence>
<evidence type="ECO:0000256" key="1">
    <source>
        <dbReference type="ARBA" id="ARBA00005750"/>
    </source>
</evidence>
<keyword evidence="7" id="KW-1185">Reference proteome</keyword>
<dbReference type="EMBL" id="VTRV01000014">
    <property type="protein sequence ID" value="TZF91231.1"/>
    <property type="molecule type" value="Genomic_DNA"/>
</dbReference>
<evidence type="ECO:0000256" key="5">
    <source>
        <dbReference type="SAM" id="MobiDB-lite"/>
    </source>
</evidence>
<sequence length="269" mass="29284">MIDLHSHLLPGIDDGAVDLAMSLAMARIAAADGIRTVACTPHIYPGMYDNDAPGIRRAVAALQREIDEAGIDLRLVEGADAHLTPDLVADIAADRVPTLAASRYLLLEPPHHVAPPHFEDALFELMAAGYVPVITHPERLSWVEQEFNVFQRLASRGCWMQITAGALTGRFGRRVRYWGERFVGEGHAHLLATDAHHPERRPPLLAEAREAAARLVGAEEAMWMVQGRPAAILSDADPGSVPGPTPRASGEVSAPRWLPAWLRGRRGRA</sequence>
<dbReference type="InterPro" id="IPR016667">
    <property type="entry name" value="Caps_polysacc_synth_CpsB/CapC"/>
</dbReference>
<dbReference type="PANTHER" id="PTHR39181:SF1">
    <property type="entry name" value="TYROSINE-PROTEIN PHOSPHATASE YWQE"/>
    <property type="match status" value="1"/>
</dbReference>
<dbReference type="RefSeq" id="WP_149351780.1">
    <property type="nucleotide sequence ID" value="NZ_VTRV01000014.1"/>
</dbReference>
<evidence type="ECO:0000313" key="6">
    <source>
        <dbReference type="EMBL" id="TZF91231.1"/>
    </source>
</evidence>
<organism evidence="6 7">
    <name type="scientific">Cognatilysobacter lacus</name>
    <dbReference type="NCBI Taxonomy" id="1643323"/>
    <lineage>
        <taxon>Bacteria</taxon>
        <taxon>Pseudomonadati</taxon>
        <taxon>Pseudomonadota</taxon>
        <taxon>Gammaproteobacteria</taxon>
        <taxon>Lysobacterales</taxon>
        <taxon>Lysobacteraceae</taxon>
        <taxon>Cognatilysobacter</taxon>
    </lineage>
</organism>
<dbReference type="Gene3D" id="3.20.20.140">
    <property type="entry name" value="Metal-dependent hydrolases"/>
    <property type="match status" value="1"/>
</dbReference>
<evidence type="ECO:0000256" key="3">
    <source>
        <dbReference type="ARBA" id="ARBA00022801"/>
    </source>
</evidence>
<evidence type="ECO:0000256" key="4">
    <source>
        <dbReference type="ARBA" id="ARBA00051722"/>
    </source>
</evidence>
<dbReference type="PANTHER" id="PTHR39181">
    <property type="entry name" value="TYROSINE-PROTEIN PHOSPHATASE YWQE"/>
    <property type="match status" value="1"/>
</dbReference>
<gene>
    <name evidence="6" type="ORF">FW784_02490</name>
</gene>
<dbReference type="GO" id="GO:0030145">
    <property type="term" value="F:manganese ion binding"/>
    <property type="evidence" value="ECO:0007669"/>
    <property type="project" value="InterPro"/>
</dbReference>
<comment type="similarity">
    <text evidence="1">Belongs to the metallo-dependent hydrolases superfamily. CpsB/CapC family.</text>
</comment>
<dbReference type="Proteomes" id="UP000323164">
    <property type="component" value="Unassembled WGS sequence"/>
</dbReference>
<protein>
    <recommendedName>
        <fullName evidence="2">protein-tyrosine-phosphatase</fullName>
        <ecNumber evidence="2">3.1.3.48</ecNumber>
    </recommendedName>
</protein>
<reference evidence="6 7" key="1">
    <citation type="submission" date="2019-08" db="EMBL/GenBank/DDBJ databases">
        <title>Draft genome sequence of Lysobacter sp. UKS-15.</title>
        <authorList>
            <person name="Im W.-T."/>
        </authorList>
    </citation>
    <scope>NUCLEOTIDE SEQUENCE [LARGE SCALE GENOMIC DNA]</scope>
    <source>
        <strain evidence="6 7">UKS-15</strain>
    </source>
</reference>
<dbReference type="Pfam" id="PF19567">
    <property type="entry name" value="CpsB_CapC"/>
    <property type="match status" value="1"/>
</dbReference>
<keyword evidence="3" id="KW-0378">Hydrolase</keyword>
<dbReference type="GO" id="GO:0004725">
    <property type="term" value="F:protein tyrosine phosphatase activity"/>
    <property type="evidence" value="ECO:0007669"/>
    <property type="project" value="UniProtKB-EC"/>
</dbReference>
<proteinExistence type="inferred from homology"/>
<evidence type="ECO:0000256" key="2">
    <source>
        <dbReference type="ARBA" id="ARBA00013064"/>
    </source>
</evidence>
<dbReference type="OrthoDB" id="9788539at2"/>
<dbReference type="AlphaFoldDB" id="A0A5D8Z8W0"/>
<comment type="caution">
    <text evidence="6">The sequence shown here is derived from an EMBL/GenBank/DDBJ whole genome shotgun (WGS) entry which is preliminary data.</text>
</comment>
<comment type="catalytic activity">
    <reaction evidence="4">
        <text>O-phospho-L-tyrosyl-[protein] + H2O = L-tyrosyl-[protein] + phosphate</text>
        <dbReference type="Rhea" id="RHEA:10684"/>
        <dbReference type="Rhea" id="RHEA-COMP:10136"/>
        <dbReference type="Rhea" id="RHEA-COMP:20101"/>
        <dbReference type="ChEBI" id="CHEBI:15377"/>
        <dbReference type="ChEBI" id="CHEBI:43474"/>
        <dbReference type="ChEBI" id="CHEBI:46858"/>
        <dbReference type="ChEBI" id="CHEBI:61978"/>
        <dbReference type="EC" id="3.1.3.48"/>
    </reaction>
</comment>
<dbReference type="InterPro" id="IPR016195">
    <property type="entry name" value="Pol/histidinol_Pase-like"/>
</dbReference>
<name>A0A5D8Z8W0_9GAMM</name>
<dbReference type="EC" id="3.1.3.48" evidence="2"/>
<feature type="region of interest" description="Disordered" evidence="5">
    <location>
        <begin position="234"/>
        <end position="253"/>
    </location>
</feature>